<dbReference type="AlphaFoldDB" id="A0A448YL74"/>
<dbReference type="FunCoup" id="A0A448YL74">
    <property type="interactions" value="16"/>
</dbReference>
<feature type="region of interest" description="Disordered" evidence="7">
    <location>
        <begin position="557"/>
        <end position="591"/>
    </location>
</feature>
<protein>
    <submittedName>
        <fullName evidence="9">DEKNAAC102743</fullName>
    </submittedName>
</protein>
<accession>A0A448YL74</accession>
<sequence>MNDVMLLDVSSDSEGKPSPSERIIEPKEIAAGSAIGEDASTVIAGSPQRHVESPAELEILTSPTPTPVHIDTTETRPTITRTTTGSNVTSATTATTRTGITPDEPLEKNIEIRNVIESDRDSDASFEAISRNIRKSFAAKTLKVKEDGDEAEKETEREEEEEAEGETEREKVIKVEREKIEVKKVRKTVETEEKTQKVHMQTVNHSMMQEYTTADEKAEAQIKEISHLIEEDSDELLLSDLGDDLGLGKLEKIELSDIRVPLKDDSGSSSKLPNVNSSTTPLAPKSPIKFAELPSREPLTVRSTRKKSIRRSRRSTVNHKHKEAEASSPTERLQKRIRKPVSTSRKSLKKPGDATSPSPFREGVKMTTPSAGSSMFRKNFRLDLPPFVYQSPVNQDSDEPTIKLNRSLKSQDALPTTTPQRKDDLLTRLMAPTASSAKKARRSSAEFGSPVKASLGGPSLQPITQKGPSKSPIKRAADKVHDERLKRIPLTEKSLKPPADSELFKKTKLSVSPSTKEMIHRKLEKRKGEQQERVKRQKIIEERIALKRLHEDNPRLNGTLFKDKAGDTSTKIKKEPVEEIPSEVNSPEREETKSLATWASSAELEKQLKRQETVNPSSIFGQVLKIDCNEIFGKKYFSNLNVNWQDSDKLGQREMDSYNRQMGWSV</sequence>
<proteinExistence type="inferred from homology"/>
<evidence type="ECO:0000259" key="8">
    <source>
        <dbReference type="Pfam" id="PF03941"/>
    </source>
</evidence>
<evidence type="ECO:0000256" key="7">
    <source>
        <dbReference type="SAM" id="MobiDB-lite"/>
    </source>
</evidence>
<feature type="compositionally biased region" description="Basic and acidic residues" evidence="7">
    <location>
        <begin position="561"/>
        <end position="577"/>
    </location>
</feature>
<dbReference type="GO" id="GO:0005634">
    <property type="term" value="C:nucleus"/>
    <property type="evidence" value="ECO:0007669"/>
    <property type="project" value="UniProtKB-SubCell"/>
</dbReference>
<dbReference type="InParanoid" id="A0A448YL74"/>
<evidence type="ECO:0000256" key="1">
    <source>
        <dbReference type="ARBA" id="ARBA00004123"/>
    </source>
</evidence>
<dbReference type="Proteomes" id="UP000290900">
    <property type="component" value="Unassembled WGS sequence"/>
</dbReference>
<evidence type="ECO:0000256" key="5">
    <source>
        <dbReference type="ARBA" id="ARBA00023212"/>
    </source>
</evidence>
<feature type="compositionally biased region" description="Basic and acidic residues" evidence="7">
    <location>
        <begin position="475"/>
        <end position="495"/>
    </location>
</feature>
<feature type="compositionally biased region" description="Acidic residues" evidence="7">
    <location>
        <begin position="147"/>
        <end position="165"/>
    </location>
</feature>
<gene>
    <name evidence="9" type="ORF">BRENAR_LOCUS2425</name>
</gene>
<feature type="region of interest" description="Disordered" evidence="7">
    <location>
        <begin position="1"/>
        <end position="21"/>
    </location>
</feature>
<feature type="compositionally biased region" description="Polar residues" evidence="7">
    <location>
        <begin position="267"/>
        <end position="281"/>
    </location>
</feature>
<organism evidence="9 10">
    <name type="scientific">Brettanomyces naardenensis</name>
    <name type="common">Yeast</name>
    <dbReference type="NCBI Taxonomy" id="13370"/>
    <lineage>
        <taxon>Eukaryota</taxon>
        <taxon>Fungi</taxon>
        <taxon>Dikarya</taxon>
        <taxon>Ascomycota</taxon>
        <taxon>Saccharomycotina</taxon>
        <taxon>Pichiomycetes</taxon>
        <taxon>Pichiales</taxon>
        <taxon>Pichiaceae</taxon>
        <taxon>Brettanomyces</taxon>
    </lineage>
</organism>
<evidence type="ECO:0000313" key="10">
    <source>
        <dbReference type="Proteomes" id="UP000290900"/>
    </source>
</evidence>
<evidence type="ECO:0000256" key="4">
    <source>
        <dbReference type="ARBA" id="ARBA00022490"/>
    </source>
</evidence>
<dbReference type="GO" id="GO:0005819">
    <property type="term" value="C:spindle"/>
    <property type="evidence" value="ECO:0007669"/>
    <property type="project" value="UniProtKB-SubCell"/>
</dbReference>
<evidence type="ECO:0000313" key="9">
    <source>
        <dbReference type="EMBL" id="VEU21692.1"/>
    </source>
</evidence>
<comment type="subcellular location">
    <subcellularLocation>
        <location evidence="2">Cytoplasm</location>
        <location evidence="2">Cytoskeleton</location>
        <location evidence="2">Spindle</location>
    </subcellularLocation>
    <subcellularLocation>
        <location evidence="1">Nucleus</location>
    </subcellularLocation>
</comment>
<evidence type="ECO:0000256" key="2">
    <source>
        <dbReference type="ARBA" id="ARBA00004186"/>
    </source>
</evidence>
<reference evidence="9 10" key="1">
    <citation type="submission" date="2018-12" db="EMBL/GenBank/DDBJ databases">
        <authorList>
            <person name="Tiukova I."/>
            <person name="Dainat J."/>
        </authorList>
    </citation>
    <scope>NUCLEOTIDE SEQUENCE [LARGE SCALE GENOMIC DNA]</scope>
</reference>
<evidence type="ECO:0000256" key="6">
    <source>
        <dbReference type="ARBA" id="ARBA00023242"/>
    </source>
</evidence>
<feature type="region of interest" description="Disordered" evidence="7">
    <location>
        <begin position="256"/>
        <end position="373"/>
    </location>
</feature>
<feature type="compositionally biased region" description="Basic and acidic residues" evidence="7">
    <location>
        <begin position="517"/>
        <end position="531"/>
    </location>
</feature>
<dbReference type="Pfam" id="PF03941">
    <property type="entry name" value="INCENP_ARK-bind"/>
    <property type="match status" value="1"/>
</dbReference>
<feature type="domain" description="Inner centromere protein ARK-binding" evidence="8">
    <location>
        <begin position="579"/>
        <end position="632"/>
    </location>
</feature>
<keyword evidence="4" id="KW-0963">Cytoplasm</keyword>
<dbReference type="EMBL" id="CAACVR010000012">
    <property type="protein sequence ID" value="VEU21692.1"/>
    <property type="molecule type" value="Genomic_DNA"/>
</dbReference>
<keyword evidence="10" id="KW-1185">Reference proteome</keyword>
<feature type="region of interest" description="Disordered" evidence="7">
    <location>
        <begin position="140"/>
        <end position="170"/>
    </location>
</feature>
<keyword evidence="5" id="KW-0206">Cytoskeleton</keyword>
<dbReference type="STRING" id="13370.A0A448YL74"/>
<comment type="similarity">
    <text evidence="3">Belongs to the INCENP family.</text>
</comment>
<feature type="compositionally biased region" description="Basic residues" evidence="7">
    <location>
        <begin position="303"/>
        <end position="321"/>
    </location>
</feature>
<feature type="compositionally biased region" description="Basic and acidic residues" evidence="7">
    <location>
        <begin position="256"/>
        <end position="266"/>
    </location>
</feature>
<feature type="compositionally biased region" description="Polar residues" evidence="7">
    <location>
        <begin position="407"/>
        <end position="419"/>
    </location>
</feature>
<feature type="region of interest" description="Disordered" evidence="7">
    <location>
        <begin position="405"/>
        <end position="531"/>
    </location>
</feature>
<feature type="compositionally biased region" description="Low complexity" evidence="7">
    <location>
        <begin position="75"/>
        <end position="101"/>
    </location>
</feature>
<evidence type="ECO:0000256" key="3">
    <source>
        <dbReference type="ARBA" id="ARBA00010042"/>
    </source>
</evidence>
<feature type="region of interest" description="Disordered" evidence="7">
    <location>
        <begin position="46"/>
        <end position="104"/>
    </location>
</feature>
<dbReference type="InterPro" id="IPR005635">
    <property type="entry name" value="Inner_centromere_prot_ARK-bd"/>
</dbReference>
<name>A0A448YL74_BRENA</name>
<keyword evidence="6" id="KW-0539">Nucleus</keyword>
<dbReference type="OrthoDB" id="3990851at2759"/>